<dbReference type="InterPro" id="IPR000845">
    <property type="entry name" value="Nucleoside_phosphorylase_d"/>
</dbReference>
<evidence type="ECO:0000313" key="5">
    <source>
        <dbReference type="EMBL" id="TCU62647.1"/>
    </source>
</evidence>
<evidence type="ECO:0000256" key="3">
    <source>
        <dbReference type="ARBA" id="ARBA00048447"/>
    </source>
</evidence>
<dbReference type="GO" id="GO:0004850">
    <property type="term" value="F:uridine phosphorylase activity"/>
    <property type="evidence" value="ECO:0007669"/>
    <property type="project" value="UniProtKB-EC"/>
</dbReference>
<dbReference type="GO" id="GO:0009116">
    <property type="term" value="P:nucleoside metabolic process"/>
    <property type="evidence" value="ECO:0007669"/>
    <property type="project" value="InterPro"/>
</dbReference>
<dbReference type="RefSeq" id="WP_132223823.1">
    <property type="nucleotide sequence ID" value="NZ_JANKBG010000003.1"/>
</dbReference>
<feature type="domain" description="Nucleoside phosphorylase" evidence="4">
    <location>
        <begin position="77"/>
        <end position="242"/>
    </location>
</feature>
<accession>A0A4R3TKI3</accession>
<organism evidence="5 6">
    <name type="scientific">Longicatena caecimuris</name>
    <dbReference type="NCBI Taxonomy" id="1796635"/>
    <lineage>
        <taxon>Bacteria</taxon>
        <taxon>Bacillati</taxon>
        <taxon>Bacillota</taxon>
        <taxon>Erysipelotrichia</taxon>
        <taxon>Erysipelotrichales</taxon>
        <taxon>Erysipelotrichaceae</taxon>
        <taxon>Longicatena</taxon>
    </lineage>
</organism>
<dbReference type="PANTHER" id="PTHR43691:SF11">
    <property type="entry name" value="FI09636P-RELATED"/>
    <property type="match status" value="1"/>
</dbReference>
<evidence type="ECO:0000259" key="4">
    <source>
        <dbReference type="Pfam" id="PF01048"/>
    </source>
</evidence>
<dbReference type="Proteomes" id="UP000295773">
    <property type="component" value="Unassembled WGS sequence"/>
</dbReference>
<dbReference type="CDD" id="cd09007">
    <property type="entry name" value="NP-I_spr0068"/>
    <property type="match status" value="1"/>
</dbReference>
<sequence>MPWCKKEDTTNAIITAKRNMQSSHHDVKMIQKLPEIAILFFIGKAIPYVLRTYECDELSAKFPRFLNPCPIYRFKNMEACFLDGGRGAPQAADTLETLAELGVKTIISVGMIGAFHPAFHVGDILIPSHALAEEGTSHHYYEDLIFAYPAHPLWEELKNLLPQAKSEPIVSCDAIYRQTLRKEEQWRRQGCVGVDMETSAIMSIGNYRHLQTAAILMVSDVHSHETEHCAWEWKVTDAMREAFTRTCISCVQRLSSDKEITK</sequence>
<dbReference type="Pfam" id="PF01048">
    <property type="entry name" value="PNP_UDP_1"/>
    <property type="match status" value="1"/>
</dbReference>
<comment type="catalytic activity">
    <reaction evidence="3">
        <text>uridine + phosphate = alpha-D-ribose 1-phosphate + uracil</text>
        <dbReference type="Rhea" id="RHEA:24388"/>
        <dbReference type="ChEBI" id="CHEBI:16704"/>
        <dbReference type="ChEBI" id="CHEBI:17568"/>
        <dbReference type="ChEBI" id="CHEBI:43474"/>
        <dbReference type="ChEBI" id="CHEBI:57720"/>
        <dbReference type="EC" id="2.4.2.3"/>
    </reaction>
</comment>
<gene>
    <name evidence="5" type="ORF">EDD61_10360</name>
</gene>
<proteinExistence type="predicted"/>
<dbReference type="EC" id="2.4.2.3" evidence="1"/>
<evidence type="ECO:0000313" key="6">
    <source>
        <dbReference type="Proteomes" id="UP000295773"/>
    </source>
</evidence>
<dbReference type="GO" id="GO:0005829">
    <property type="term" value="C:cytosol"/>
    <property type="evidence" value="ECO:0007669"/>
    <property type="project" value="TreeGrafter"/>
</dbReference>
<dbReference type="PANTHER" id="PTHR43691">
    <property type="entry name" value="URIDINE PHOSPHORYLASE"/>
    <property type="match status" value="1"/>
</dbReference>
<reference evidence="5 6" key="1">
    <citation type="submission" date="2019-03" db="EMBL/GenBank/DDBJ databases">
        <title>Genomic Encyclopedia of Type Strains, Phase IV (KMG-IV): sequencing the most valuable type-strain genomes for metagenomic binning, comparative biology and taxonomic classification.</title>
        <authorList>
            <person name="Goeker M."/>
        </authorList>
    </citation>
    <scope>NUCLEOTIDE SEQUENCE [LARGE SCALE GENOMIC DNA]</scope>
    <source>
        <strain evidence="5 6">DSM 29481</strain>
    </source>
</reference>
<dbReference type="AlphaFoldDB" id="A0A4R3TKI3"/>
<name>A0A4R3TKI3_9FIRM</name>
<evidence type="ECO:0000256" key="2">
    <source>
        <dbReference type="ARBA" id="ARBA00021980"/>
    </source>
</evidence>
<protein>
    <recommendedName>
        <fullName evidence="2">Uridine phosphorylase</fullName>
        <ecNumber evidence="1">2.4.2.3</ecNumber>
    </recommendedName>
</protein>
<dbReference type="InterPro" id="IPR035994">
    <property type="entry name" value="Nucleoside_phosphorylase_sf"/>
</dbReference>
<dbReference type="SUPFAM" id="SSF53167">
    <property type="entry name" value="Purine and uridine phosphorylases"/>
    <property type="match status" value="1"/>
</dbReference>
<comment type="caution">
    <text evidence="5">The sequence shown here is derived from an EMBL/GenBank/DDBJ whole genome shotgun (WGS) entry which is preliminary data.</text>
</comment>
<keyword evidence="6" id="KW-1185">Reference proteome</keyword>
<evidence type="ECO:0000256" key="1">
    <source>
        <dbReference type="ARBA" id="ARBA00011888"/>
    </source>
</evidence>
<dbReference type="Gene3D" id="3.40.50.1580">
    <property type="entry name" value="Nucleoside phosphorylase domain"/>
    <property type="match status" value="1"/>
</dbReference>
<dbReference type="EMBL" id="SMBP01000003">
    <property type="protein sequence ID" value="TCU62647.1"/>
    <property type="molecule type" value="Genomic_DNA"/>
</dbReference>